<evidence type="ECO:0000256" key="7">
    <source>
        <dbReference type="ARBA" id="ARBA00023242"/>
    </source>
</evidence>
<dbReference type="InParanoid" id="A0A068TWP0"/>
<dbReference type="InterPro" id="IPR049808">
    <property type="entry name" value="CONSTANS-like_Bbox1"/>
</dbReference>
<dbReference type="InterPro" id="IPR000315">
    <property type="entry name" value="Znf_B-box"/>
</dbReference>
<comment type="subcellular location">
    <subcellularLocation>
        <location evidence="1 9">Nucleus</location>
    </subcellularLocation>
</comment>
<proteinExistence type="inferred from homology"/>
<keyword evidence="3" id="KW-0479">Metal-binding</keyword>
<dbReference type="OrthoDB" id="1588981at2759"/>
<comment type="similarity">
    <text evidence="2">Belongs to the CONSTANS family.</text>
</comment>
<protein>
    <recommendedName>
        <fullName evidence="15">B box-type domain-containing protein</fullName>
    </recommendedName>
</protein>
<dbReference type="OMA" id="PIVYCKA"/>
<evidence type="ECO:0000256" key="8">
    <source>
        <dbReference type="PROSITE-ProRule" id="PRU00024"/>
    </source>
</evidence>
<evidence type="ECO:0000259" key="12">
    <source>
        <dbReference type="PROSITE" id="PS51017"/>
    </source>
</evidence>
<dbReference type="STRING" id="49390.A0A068TWP0"/>
<accession>A0A068TWP0</accession>
<keyword evidence="4" id="KW-0677">Repeat</keyword>
<reference evidence="14" key="1">
    <citation type="journal article" date="2014" name="Science">
        <title>The coffee genome provides insight into the convergent evolution of caffeine biosynthesis.</title>
        <authorList>
            <person name="Denoeud F."/>
            <person name="Carretero-Paulet L."/>
            <person name="Dereeper A."/>
            <person name="Droc G."/>
            <person name="Guyot R."/>
            <person name="Pietrella M."/>
            <person name="Zheng C."/>
            <person name="Alberti A."/>
            <person name="Anthony F."/>
            <person name="Aprea G."/>
            <person name="Aury J.M."/>
            <person name="Bento P."/>
            <person name="Bernard M."/>
            <person name="Bocs S."/>
            <person name="Campa C."/>
            <person name="Cenci A."/>
            <person name="Combes M.C."/>
            <person name="Crouzillat D."/>
            <person name="Da Silva C."/>
            <person name="Daddiego L."/>
            <person name="De Bellis F."/>
            <person name="Dussert S."/>
            <person name="Garsmeur O."/>
            <person name="Gayraud T."/>
            <person name="Guignon V."/>
            <person name="Jahn K."/>
            <person name="Jamilloux V."/>
            <person name="Joet T."/>
            <person name="Labadie K."/>
            <person name="Lan T."/>
            <person name="Leclercq J."/>
            <person name="Lepelley M."/>
            <person name="Leroy T."/>
            <person name="Li L.T."/>
            <person name="Librado P."/>
            <person name="Lopez L."/>
            <person name="Munoz A."/>
            <person name="Noel B."/>
            <person name="Pallavicini A."/>
            <person name="Perrotta G."/>
            <person name="Poncet V."/>
            <person name="Pot D."/>
            <person name="Priyono X."/>
            <person name="Rigoreau M."/>
            <person name="Rouard M."/>
            <person name="Rozas J."/>
            <person name="Tranchant-Dubreuil C."/>
            <person name="VanBuren R."/>
            <person name="Zhang Q."/>
            <person name="Andrade A.C."/>
            <person name="Argout X."/>
            <person name="Bertrand B."/>
            <person name="de Kochko A."/>
            <person name="Graziosi G."/>
            <person name="Henry R.J."/>
            <person name="Jayarama X."/>
            <person name="Ming R."/>
            <person name="Nagai C."/>
            <person name="Rounsley S."/>
            <person name="Sankoff D."/>
            <person name="Giuliano G."/>
            <person name="Albert V.A."/>
            <person name="Wincker P."/>
            <person name="Lashermes P."/>
        </authorList>
    </citation>
    <scope>NUCLEOTIDE SEQUENCE [LARGE SCALE GENOMIC DNA]</scope>
    <source>
        <strain evidence="14">cv. DH200-94</strain>
    </source>
</reference>
<dbReference type="SMART" id="SM00336">
    <property type="entry name" value="BBOX"/>
    <property type="match status" value="2"/>
</dbReference>
<dbReference type="Gramene" id="CDP00680">
    <property type="protein sequence ID" value="CDP00680"/>
    <property type="gene ID" value="GSCOC_T00032705001"/>
</dbReference>
<keyword evidence="14" id="KW-1185">Reference proteome</keyword>
<dbReference type="PROSITE" id="PS51017">
    <property type="entry name" value="CCT"/>
    <property type="match status" value="1"/>
</dbReference>
<dbReference type="GO" id="GO:0005634">
    <property type="term" value="C:nucleus"/>
    <property type="evidence" value="ECO:0007669"/>
    <property type="project" value="UniProtKB-SubCell"/>
</dbReference>
<dbReference type="CDD" id="cd19821">
    <property type="entry name" value="Bbox1_BBX-like"/>
    <property type="match status" value="1"/>
</dbReference>
<keyword evidence="5 8" id="KW-0863">Zinc-finger</keyword>
<dbReference type="InterPro" id="IPR010402">
    <property type="entry name" value="CCT_domain"/>
</dbReference>
<evidence type="ECO:0000256" key="1">
    <source>
        <dbReference type="ARBA" id="ARBA00004123"/>
    </source>
</evidence>
<evidence type="ECO:0000256" key="5">
    <source>
        <dbReference type="ARBA" id="ARBA00022771"/>
    </source>
</evidence>
<evidence type="ECO:0000256" key="2">
    <source>
        <dbReference type="ARBA" id="ARBA00010024"/>
    </source>
</evidence>
<sequence>MEMEKTCEFCLILRPIVYCKADAAHLCLSCDAKVHSANALSNRHTRAIVCESCRYRPSYVQCSDHQMFMCRPCDRNQHDLSSQHQRKVMSCYTGCPSAKDFAALWGLDLNELDNDSKSEYQSLPTSSAAVSTGVLTFNNSRQSCSVAGISSVFDVASTTSKLPKVRSRGKDTKAAVHRKNIFHVLEQINDLKRLQLTQGDGKFSFMRSQGEIDMSSFKFHAKRKMHENLDQHLQHALDLGSDLHGSHHENPTTEPFQLAFSQMDGDSFWQCKSPVQSGQLWTQNMQDLGVCDELGCSDDFTMPDVDSTFKNIEELFGGEQELARALLDDNYTTCSSVEKDMSINKSDNGYERSVEDVSASSSVCISYSANVDNDVGSSDFTTTKEHPSIKPSYSALSLSLSKLSAECVDSEPCSSFKRQQLSSNLSDLENAQLECKENNMTRYKEKKKARSVDKQSRYSPRKAKSDVKKLVRDQFVKIRGCESDSVNFSRSF</sequence>
<evidence type="ECO:0000259" key="11">
    <source>
        <dbReference type="PROSITE" id="PS50119"/>
    </source>
</evidence>
<feature type="region of interest" description="Disordered" evidence="10">
    <location>
        <begin position="444"/>
        <end position="465"/>
    </location>
</feature>
<gene>
    <name evidence="13" type="ORF">GSCOC_T00032705001</name>
</gene>
<dbReference type="PANTHER" id="PTHR31717:SF40">
    <property type="entry name" value="ZINC FINGER PROTEIN CONSTANS-LIKE 10"/>
    <property type="match status" value="1"/>
</dbReference>
<evidence type="ECO:0000256" key="10">
    <source>
        <dbReference type="SAM" id="MobiDB-lite"/>
    </source>
</evidence>
<dbReference type="PROSITE" id="PS50119">
    <property type="entry name" value="ZF_BBOX"/>
    <property type="match status" value="1"/>
</dbReference>
<evidence type="ECO:0000256" key="6">
    <source>
        <dbReference type="ARBA" id="ARBA00022833"/>
    </source>
</evidence>
<dbReference type="GO" id="GO:0008270">
    <property type="term" value="F:zinc ion binding"/>
    <property type="evidence" value="ECO:0007669"/>
    <property type="project" value="UniProtKB-KW"/>
</dbReference>
<dbReference type="Proteomes" id="UP000295252">
    <property type="component" value="Chromosome III"/>
</dbReference>
<feature type="domain" description="CCT" evidence="12">
    <location>
        <begin position="436"/>
        <end position="478"/>
    </location>
</feature>
<dbReference type="AlphaFoldDB" id="A0A068TWP0"/>
<evidence type="ECO:0000256" key="3">
    <source>
        <dbReference type="ARBA" id="ARBA00022723"/>
    </source>
</evidence>
<evidence type="ECO:0000256" key="9">
    <source>
        <dbReference type="PROSITE-ProRule" id="PRU00357"/>
    </source>
</evidence>
<evidence type="ECO:0008006" key="15">
    <source>
        <dbReference type="Google" id="ProtNLM"/>
    </source>
</evidence>
<keyword evidence="7 9" id="KW-0539">Nucleus</keyword>
<organism evidence="13 14">
    <name type="scientific">Coffea canephora</name>
    <name type="common">Robusta coffee</name>
    <dbReference type="NCBI Taxonomy" id="49390"/>
    <lineage>
        <taxon>Eukaryota</taxon>
        <taxon>Viridiplantae</taxon>
        <taxon>Streptophyta</taxon>
        <taxon>Embryophyta</taxon>
        <taxon>Tracheophyta</taxon>
        <taxon>Spermatophyta</taxon>
        <taxon>Magnoliopsida</taxon>
        <taxon>eudicotyledons</taxon>
        <taxon>Gunneridae</taxon>
        <taxon>Pentapetalae</taxon>
        <taxon>asterids</taxon>
        <taxon>lamiids</taxon>
        <taxon>Gentianales</taxon>
        <taxon>Rubiaceae</taxon>
        <taxon>Ixoroideae</taxon>
        <taxon>Gardenieae complex</taxon>
        <taxon>Bertiereae - Coffeeae clade</taxon>
        <taxon>Coffeeae</taxon>
        <taxon>Coffea</taxon>
    </lineage>
</organism>
<dbReference type="GO" id="GO:0006355">
    <property type="term" value="P:regulation of DNA-templated transcription"/>
    <property type="evidence" value="ECO:0007669"/>
    <property type="project" value="UniProtKB-ARBA"/>
</dbReference>
<evidence type="ECO:0000256" key="4">
    <source>
        <dbReference type="ARBA" id="ARBA00022737"/>
    </source>
</evidence>
<feature type="domain" description="B box-type" evidence="11">
    <location>
        <begin position="45"/>
        <end position="89"/>
    </location>
</feature>
<name>A0A068TWP0_COFCA</name>
<evidence type="ECO:0000313" key="14">
    <source>
        <dbReference type="Proteomes" id="UP000295252"/>
    </source>
</evidence>
<dbReference type="PhylomeDB" id="A0A068TWP0"/>
<keyword evidence="6" id="KW-0862">Zinc</keyword>
<evidence type="ECO:0000313" key="13">
    <source>
        <dbReference type="EMBL" id="CDP00680.1"/>
    </source>
</evidence>
<dbReference type="EMBL" id="HG739089">
    <property type="protein sequence ID" value="CDP00680.1"/>
    <property type="molecule type" value="Genomic_DNA"/>
</dbReference>
<dbReference type="PANTHER" id="PTHR31717">
    <property type="entry name" value="ZINC FINGER PROTEIN CONSTANS-LIKE 10"/>
    <property type="match status" value="1"/>
</dbReference>
<dbReference type="FunCoup" id="A0A068TWP0">
    <property type="interactions" value="525"/>
</dbReference>